<keyword evidence="1" id="KW-0802">TPR repeat</keyword>
<organism evidence="2 3">
    <name type="scientific">Candidatus Nomurabacteria bacterium CG10_big_fil_rev_8_21_14_0_10_35_16</name>
    <dbReference type="NCBI Taxonomy" id="1974731"/>
    <lineage>
        <taxon>Bacteria</taxon>
        <taxon>Candidatus Nomuraibacteriota</taxon>
    </lineage>
</organism>
<dbReference type="InterPro" id="IPR019734">
    <property type="entry name" value="TPR_rpt"/>
</dbReference>
<dbReference type="SUPFAM" id="SSF48452">
    <property type="entry name" value="TPR-like"/>
    <property type="match status" value="1"/>
</dbReference>
<feature type="repeat" description="TPR" evidence="1">
    <location>
        <begin position="170"/>
        <end position="203"/>
    </location>
</feature>
<feature type="non-terminal residue" evidence="2">
    <location>
        <position position="1"/>
    </location>
</feature>
<reference evidence="3" key="1">
    <citation type="submission" date="2017-09" db="EMBL/GenBank/DDBJ databases">
        <title>Depth-based differentiation of microbial function through sediment-hosted aquifers and enrichment of novel symbionts in the deep terrestrial subsurface.</title>
        <authorList>
            <person name="Probst A.J."/>
            <person name="Ladd B."/>
            <person name="Jarett J.K."/>
            <person name="Geller-Mcgrath D.E."/>
            <person name="Sieber C.M.K."/>
            <person name="Emerson J.B."/>
            <person name="Anantharaman K."/>
            <person name="Thomas B.C."/>
            <person name="Malmstrom R."/>
            <person name="Stieglmeier M."/>
            <person name="Klingl A."/>
            <person name="Woyke T."/>
            <person name="Ryan C.M."/>
            <person name="Banfield J.F."/>
        </authorList>
    </citation>
    <scope>NUCLEOTIDE SEQUENCE [LARGE SCALE GENOMIC DNA]</scope>
</reference>
<dbReference type="Pfam" id="PF13181">
    <property type="entry name" value="TPR_8"/>
    <property type="match status" value="1"/>
</dbReference>
<evidence type="ECO:0000256" key="1">
    <source>
        <dbReference type="PROSITE-ProRule" id="PRU00339"/>
    </source>
</evidence>
<proteinExistence type="predicted"/>
<evidence type="ECO:0000313" key="3">
    <source>
        <dbReference type="Proteomes" id="UP000230094"/>
    </source>
</evidence>
<accession>A0A2H0TE48</accession>
<dbReference type="PROSITE" id="PS50005">
    <property type="entry name" value="TPR"/>
    <property type="match status" value="1"/>
</dbReference>
<dbReference type="Gene3D" id="1.25.40.10">
    <property type="entry name" value="Tetratricopeptide repeat domain"/>
    <property type="match status" value="1"/>
</dbReference>
<dbReference type="Proteomes" id="UP000230094">
    <property type="component" value="Unassembled WGS sequence"/>
</dbReference>
<sequence>AITFKYIERLASVSYYGNAIQAESIEVAESSIGKALSLHANDLYMRTYSQVYLIKLNNLLNKESALTEEEKADLQLSFDQALSGALGATTYNANSYLNYQNLGNVYSTAGSIGVQDAFNKAIEAYQVASSLNPFNPGIELAISRAYFADGKIKDAKDLANKALTLKADYIDALIMLSQIAKSEGNNTDALSYAEKALSISPTNSNLIEYVKSLQGGGSSSGN</sequence>
<evidence type="ECO:0000313" key="2">
    <source>
        <dbReference type="EMBL" id="PIR68565.1"/>
    </source>
</evidence>
<dbReference type="EMBL" id="PFCQ01000002">
    <property type="protein sequence ID" value="PIR68565.1"/>
    <property type="molecule type" value="Genomic_DNA"/>
</dbReference>
<gene>
    <name evidence="2" type="ORF">COU49_00185</name>
</gene>
<name>A0A2H0TE48_9BACT</name>
<dbReference type="InterPro" id="IPR011990">
    <property type="entry name" value="TPR-like_helical_dom_sf"/>
</dbReference>
<comment type="caution">
    <text evidence="2">The sequence shown here is derived from an EMBL/GenBank/DDBJ whole genome shotgun (WGS) entry which is preliminary data.</text>
</comment>
<protein>
    <submittedName>
        <fullName evidence="2">Uncharacterized protein</fullName>
    </submittedName>
</protein>
<dbReference type="AlphaFoldDB" id="A0A2H0TE48"/>